<dbReference type="Proteomes" id="UP000734854">
    <property type="component" value="Unassembled WGS sequence"/>
</dbReference>
<sequence length="1338" mass="148418">MDSSRLLKKPKLEEEAIELNGETLAAKRDDVNGNSGDESRGVGGNDGDSLKEQEEALVALIEHRTKECQIIKKKIDHYQSQLVEAEKRLGDSQAKLSRIRLRVKAPSPASAISVKEEDRLIQSSPRNNILDGIRNRPVPAQQPLRPQLIIPPHNPKPTASIAADSRGGRSGKTELKTPAAAGSRTNPSSSAQSNGGSPVRSQEKTTKRKFEQKDHKDLIPIIRSSSSPCTIRFQAGTIISSHHKRKLRCLEVCPVNDHLFITRSSASLLSTVDCLSPKQRRWPEDMAWHPNGDSIFAAYTADGADSQISILNLNASRERKVTFLDQKPHRKGIINSITFMPWADTCFITGGSDHAVILWQEVDSSWKHKTVHAHMHSSAVTGVAGLYQKKTILSVGADKRIIAFDLSTGRSEFRNQIESKWVFYQWYLFITVDTIILPSREPGKQLTLFDMRLRQTELHTFGWKQETSESQSALINQAWSPDGLYLSSGSADPVIHIFDIRYNASRPSQSVKAHQKRVFEPVIGGAVNRILSWFSHKPNRPTGSNWTGFDNIRKVSAWVAVGFRCRPQWRGPVDDGQLILLIDPLPPPPAAVVAMPGIQGTTSPGHFLSFDDDDGGFGDFKVASVNHPFPSRPQQDDDDDDWGDFMVSPMGSNGPVGSPSPPPSIFDAFPSDPAPGDKMPSKGAKLWEKPRGALPLSIFGEEEADEPQTIEPPVIFSPSFSSSGPAKDRKGVVVGGELKDLITSLYGQAPQPEGGQKTGSSLGEAKEEDSDESSWEFKEASSSPNSTLKEDEKFGFDTTAALDFGNVEEANGQTGVDSNGGESTKFSDKNVNVQHKISNSKNGVHWFFSNEAWEFNNGFPESTATITSEQQNGEKLQIKNAQLKVLESTNAIKANGSIWEAVDQPIQSYTNFKKETYERPLSHQDEFSFELDIVANTTKDTISVPIHEVNKNTHDMFIDVGNDKTVFATEATENESEIYQRNPDEFTFNSVVDFYCRLKDESISLLNCHLDDMKKSYDVASLSGDRVKAAEINEEIKEVYKKLEEAKGSGNASVGKQRSMEQCVSQLLKALEELNLQAFEQEYHLSERIISAGKNLSAAIKFLEHTSSVLHSLLLASLEEQKAYIHAWSDMAAACVEELLHGATIWQESVQSQAFAQILSQESNYFIALGEIHRVAEVLGASLKVYKPWLLLNQGNYSSKLLASLDKCAEAWTLYGLEEAVKTISESHNVEHARLAKTLLASIKIIHELDLSRHSFSEGKKICRISLLSTEELKDLKMEQWHEKCYFVKLANLWANRAIAAAKNDLERILGALEDIHLAFNSMTISQHQHSWTRKSNG</sequence>
<evidence type="ECO:0000313" key="4">
    <source>
        <dbReference type="EMBL" id="KAG6516696.1"/>
    </source>
</evidence>
<evidence type="ECO:0000259" key="3">
    <source>
        <dbReference type="Pfam" id="PF25999"/>
    </source>
</evidence>
<feature type="region of interest" description="Disordered" evidence="2">
    <location>
        <begin position="19"/>
        <end position="49"/>
    </location>
</feature>
<feature type="region of interest" description="Disordered" evidence="2">
    <location>
        <begin position="626"/>
        <end position="685"/>
    </location>
</feature>
<evidence type="ECO:0000256" key="2">
    <source>
        <dbReference type="SAM" id="MobiDB-lite"/>
    </source>
</evidence>
<dbReference type="Pfam" id="PF25999">
    <property type="entry name" value="SYNRG_C"/>
    <property type="match status" value="1"/>
</dbReference>
<reference evidence="4 5" key="1">
    <citation type="submission" date="2020-08" db="EMBL/GenBank/DDBJ databases">
        <title>Plant Genome Project.</title>
        <authorList>
            <person name="Zhang R.-G."/>
        </authorList>
    </citation>
    <scope>NUCLEOTIDE SEQUENCE [LARGE SCALE GENOMIC DNA]</scope>
    <source>
        <tissue evidence="4">Rhizome</tissue>
    </source>
</reference>
<keyword evidence="5" id="KW-1185">Reference proteome</keyword>
<feature type="region of interest" description="Disordered" evidence="2">
    <location>
        <begin position="107"/>
        <end position="218"/>
    </location>
</feature>
<dbReference type="InterPro" id="IPR001680">
    <property type="entry name" value="WD40_rpt"/>
</dbReference>
<dbReference type="SUPFAM" id="SSF50978">
    <property type="entry name" value="WD40 repeat-like"/>
    <property type="match status" value="1"/>
</dbReference>
<gene>
    <name evidence="4" type="ORF">ZIOFF_027169</name>
</gene>
<feature type="compositionally biased region" description="Low complexity" evidence="2">
    <location>
        <begin position="648"/>
        <end position="657"/>
    </location>
</feature>
<feature type="domain" description="Synergin gamma C-terminal" evidence="3">
    <location>
        <begin position="1118"/>
        <end position="1297"/>
    </location>
</feature>
<feature type="region of interest" description="Disordered" evidence="2">
    <location>
        <begin position="745"/>
        <end position="791"/>
    </location>
</feature>
<dbReference type="InterPro" id="IPR036322">
    <property type="entry name" value="WD40_repeat_dom_sf"/>
</dbReference>
<dbReference type="InterPro" id="IPR059024">
    <property type="entry name" value="SYNRG_C"/>
</dbReference>
<organism evidence="4 5">
    <name type="scientific">Zingiber officinale</name>
    <name type="common">Ginger</name>
    <name type="synonym">Amomum zingiber</name>
    <dbReference type="NCBI Taxonomy" id="94328"/>
    <lineage>
        <taxon>Eukaryota</taxon>
        <taxon>Viridiplantae</taxon>
        <taxon>Streptophyta</taxon>
        <taxon>Embryophyta</taxon>
        <taxon>Tracheophyta</taxon>
        <taxon>Spermatophyta</taxon>
        <taxon>Magnoliopsida</taxon>
        <taxon>Liliopsida</taxon>
        <taxon>Zingiberales</taxon>
        <taxon>Zingiberaceae</taxon>
        <taxon>Zingiber</taxon>
    </lineage>
</organism>
<dbReference type="SMART" id="SM00320">
    <property type="entry name" value="WD40"/>
    <property type="match status" value="3"/>
</dbReference>
<accession>A0A8J5H5Y8</accession>
<protein>
    <recommendedName>
        <fullName evidence="3">Synergin gamma C-terminal domain-containing protein</fullName>
    </recommendedName>
</protein>
<dbReference type="EMBL" id="JACMSC010000007">
    <property type="protein sequence ID" value="KAG6516696.1"/>
    <property type="molecule type" value="Genomic_DNA"/>
</dbReference>
<dbReference type="Gene3D" id="2.130.10.10">
    <property type="entry name" value="YVTN repeat-like/Quinoprotein amine dehydrogenase"/>
    <property type="match status" value="1"/>
</dbReference>
<feature type="compositionally biased region" description="Polar residues" evidence="2">
    <location>
        <begin position="183"/>
        <end position="200"/>
    </location>
</feature>
<feature type="coiled-coil region" evidence="1">
    <location>
        <begin position="68"/>
        <end position="95"/>
    </location>
</feature>
<dbReference type="InterPro" id="IPR015943">
    <property type="entry name" value="WD40/YVTN_repeat-like_dom_sf"/>
</dbReference>
<evidence type="ECO:0000256" key="1">
    <source>
        <dbReference type="SAM" id="Coils"/>
    </source>
</evidence>
<dbReference type="PANTHER" id="PTHR47232:SF1">
    <property type="entry name" value="TRANSDUCIN FAMILY PROTEIN _ WD-40 REPEAT FAMILY PROTEIN"/>
    <property type="match status" value="1"/>
</dbReference>
<feature type="compositionally biased region" description="Low complexity" evidence="2">
    <location>
        <begin position="139"/>
        <end position="151"/>
    </location>
</feature>
<name>A0A8J5H5Y8_ZINOF</name>
<evidence type="ECO:0000313" key="5">
    <source>
        <dbReference type="Proteomes" id="UP000734854"/>
    </source>
</evidence>
<dbReference type="PANTHER" id="PTHR47232">
    <property type="entry name" value="TRANSDUCIN FAMILY PROTEIN / WD-40 REPEAT FAMILY PROTEIN"/>
    <property type="match status" value="1"/>
</dbReference>
<proteinExistence type="predicted"/>
<comment type="caution">
    <text evidence="4">The sequence shown here is derived from an EMBL/GenBank/DDBJ whole genome shotgun (WGS) entry which is preliminary data.</text>
</comment>
<keyword evidence="1" id="KW-0175">Coiled coil</keyword>
<dbReference type="Pfam" id="PF00400">
    <property type="entry name" value="WD40"/>
    <property type="match status" value="1"/>
</dbReference>
<feature type="compositionally biased region" description="Basic and acidic residues" evidence="2">
    <location>
        <begin position="201"/>
        <end position="218"/>
    </location>
</feature>